<name>A0A2P5CJS7_PARAD</name>
<dbReference type="EMBL" id="JXTB01000122">
    <property type="protein sequence ID" value="PON61310.1"/>
    <property type="molecule type" value="Genomic_DNA"/>
</dbReference>
<reference evidence="2" key="1">
    <citation type="submission" date="2016-06" db="EMBL/GenBank/DDBJ databases">
        <title>Parallel loss of symbiosis genes in relatives of nitrogen-fixing non-legume Parasponia.</title>
        <authorList>
            <person name="Van Velzen R."/>
            <person name="Holmer R."/>
            <person name="Bu F."/>
            <person name="Rutten L."/>
            <person name="Van Zeijl A."/>
            <person name="Liu W."/>
            <person name="Santuari L."/>
            <person name="Cao Q."/>
            <person name="Sharma T."/>
            <person name="Shen D."/>
            <person name="Roswanjaya Y."/>
            <person name="Wardhani T."/>
            <person name="Kalhor M.S."/>
            <person name="Jansen J."/>
            <person name="Van den Hoogen J."/>
            <person name="Gungor B."/>
            <person name="Hartog M."/>
            <person name="Hontelez J."/>
            <person name="Verver J."/>
            <person name="Yang W.-C."/>
            <person name="Schijlen E."/>
            <person name="Repin R."/>
            <person name="Schilthuizen M."/>
            <person name="Schranz E."/>
            <person name="Heidstra R."/>
            <person name="Miyata K."/>
            <person name="Fedorova E."/>
            <person name="Kohlen W."/>
            <person name="Bisseling T."/>
            <person name="Smit S."/>
            <person name="Geurts R."/>
        </authorList>
    </citation>
    <scope>NUCLEOTIDE SEQUENCE [LARGE SCALE GENOMIC DNA]</scope>
    <source>
        <strain evidence="2">cv. WU1-14</strain>
    </source>
</reference>
<sequence>MACSLVQLLVLSSRTAKSTENEMALNGHQKYGCGHKTKYHKISTLTPPPKCYAHRAPSRV</sequence>
<accession>A0A2P5CJS7</accession>
<comment type="caution">
    <text evidence="1">The sequence shown here is derived from an EMBL/GenBank/DDBJ whole genome shotgun (WGS) entry which is preliminary data.</text>
</comment>
<proteinExistence type="predicted"/>
<evidence type="ECO:0000313" key="2">
    <source>
        <dbReference type="Proteomes" id="UP000237105"/>
    </source>
</evidence>
<keyword evidence="2" id="KW-1185">Reference proteome</keyword>
<organism evidence="1 2">
    <name type="scientific">Parasponia andersonii</name>
    <name type="common">Sponia andersonii</name>
    <dbReference type="NCBI Taxonomy" id="3476"/>
    <lineage>
        <taxon>Eukaryota</taxon>
        <taxon>Viridiplantae</taxon>
        <taxon>Streptophyta</taxon>
        <taxon>Embryophyta</taxon>
        <taxon>Tracheophyta</taxon>
        <taxon>Spermatophyta</taxon>
        <taxon>Magnoliopsida</taxon>
        <taxon>eudicotyledons</taxon>
        <taxon>Gunneridae</taxon>
        <taxon>Pentapetalae</taxon>
        <taxon>rosids</taxon>
        <taxon>fabids</taxon>
        <taxon>Rosales</taxon>
        <taxon>Cannabaceae</taxon>
        <taxon>Parasponia</taxon>
    </lineage>
</organism>
<evidence type="ECO:0000313" key="1">
    <source>
        <dbReference type="EMBL" id="PON61310.1"/>
    </source>
</evidence>
<dbReference type="Proteomes" id="UP000237105">
    <property type="component" value="Unassembled WGS sequence"/>
</dbReference>
<gene>
    <name evidence="1" type="ORF">PanWU01x14_146870</name>
</gene>
<dbReference type="AlphaFoldDB" id="A0A2P5CJS7"/>
<protein>
    <submittedName>
        <fullName evidence="1">Uncharacterized protein</fullName>
    </submittedName>
</protein>